<feature type="compositionally biased region" description="Basic and acidic residues" evidence="2">
    <location>
        <begin position="371"/>
        <end position="380"/>
    </location>
</feature>
<dbReference type="Proteomes" id="UP000092445">
    <property type="component" value="Unassembled WGS sequence"/>
</dbReference>
<dbReference type="GO" id="GO:0003677">
    <property type="term" value="F:DNA binding"/>
    <property type="evidence" value="ECO:0007669"/>
    <property type="project" value="InterPro"/>
</dbReference>
<feature type="compositionally biased region" description="Basic and acidic residues" evidence="2">
    <location>
        <begin position="73"/>
        <end position="86"/>
    </location>
</feature>
<feature type="region of interest" description="Disordered" evidence="2">
    <location>
        <begin position="1"/>
        <end position="152"/>
    </location>
</feature>
<dbReference type="PROSITE" id="PS51031">
    <property type="entry name" value="BESS"/>
    <property type="match status" value="2"/>
</dbReference>
<feature type="region of interest" description="Disordered" evidence="2">
    <location>
        <begin position="186"/>
        <end position="228"/>
    </location>
</feature>
<keyword evidence="5" id="KW-1185">Reference proteome</keyword>
<sequence length="482" mass="52997">MSRILPTTAKKEDGNDIKQGEKNLFLNKATNTDHTASTALNGRKTGEVSQKGKKPSEKVTNAESKKLPTSSHKNGERKRISGDNKDSTILNNSRKGEGRKLLGRIIVIGSTQSSTSSHSKKGEGKNVSRETNNTVNNLSLSSSDYKKEKRKRVLEKVATTAHKVFPASSESRKTFADKVTATDRKDYLASSDSKNGKTKSLSDKATSATSNESRRSSSSSDFKDIATSNDSINPSNAIVERQLTDTKEDSTENFLLAFAPIIEGLSSNQKWRARVKIAKIIHEMESEQSSTILNIHFGPFHIISIYLQIFDLLFSHAQFMADKAGRKDTREGERSKVSSKLAETDYKNVATPSKSSKVEEKIKTRKSVPADSKKAEEKVNLQKSDSIVIKNGDENTKSEKSTTGDSQDAPIANVKSLSSVHFQDISTSEESIIAPVASFDQVSTDEFLLSFAPVIESLSSSQRLRALAQISEILREIEIEEQ</sequence>
<protein>
    <recommendedName>
        <fullName evidence="3">BESS domain-containing protein</fullName>
    </recommendedName>
</protein>
<evidence type="ECO:0000259" key="3">
    <source>
        <dbReference type="PROSITE" id="PS51031"/>
    </source>
</evidence>
<reference evidence="4" key="2">
    <citation type="submission" date="2020-05" db="UniProtKB">
        <authorList>
            <consortium name="EnsemblMetazoa"/>
        </authorList>
    </citation>
    <scope>IDENTIFICATION</scope>
    <source>
        <strain evidence="4">IAEA</strain>
    </source>
</reference>
<feature type="compositionally biased region" description="Low complexity" evidence="2">
    <location>
        <begin position="205"/>
        <end position="220"/>
    </location>
</feature>
<name>A0A1A9ZFG5_GLOPL</name>
<evidence type="ECO:0000313" key="5">
    <source>
        <dbReference type="Proteomes" id="UP000092445"/>
    </source>
</evidence>
<feature type="compositionally biased region" description="Low complexity" evidence="2">
    <location>
        <begin position="131"/>
        <end position="143"/>
    </location>
</feature>
<dbReference type="EnsemblMetazoa" id="GPAI012955-RA">
    <property type="protein sequence ID" value="GPAI012955-PA"/>
    <property type="gene ID" value="GPAI012955"/>
</dbReference>
<feature type="compositionally biased region" description="Basic and acidic residues" evidence="2">
    <location>
        <begin position="391"/>
        <end position="402"/>
    </location>
</feature>
<feature type="domain" description="BESS" evidence="3">
    <location>
        <begin position="248"/>
        <end position="287"/>
    </location>
</feature>
<dbReference type="AlphaFoldDB" id="A0A1A9ZFG5"/>
<feature type="compositionally biased region" description="Basic and acidic residues" evidence="2">
    <location>
        <begin position="9"/>
        <end position="21"/>
    </location>
</feature>
<reference evidence="5" key="1">
    <citation type="submission" date="2014-03" db="EMBL/GenBank/DDBJ databases">
        <authorList>
            <person name="Aksoy S."/>
            <person name="Warren W."/>
            <person name="Wilson R.K."/>
        </authorList>
    </citation>
    <scope>NUCLEOTIDE SEQUENCE [LARGE SCALE GENOMIC DNA]</scope>
    <source>
        <strain evidence="5">IAEA</strain>
    </source>
</reference>
<feature type="region of interest" description="Disordered" evidence="2">
    <location>
        <begin position="323"/>
        <end position="410"/>
    </location>
</feature>
<proteinExistence type="predicted"/>
<feature type="domain" description="BESS" evidence="3">
    <location>
        <begin position="441"/>
        <end position="480"/>
    </location>
</feature>
<evidence type="ECO:0000256" key="1">
    <source>
        <dbReference type="PROSITE-ProRule" id="PRU00371"/>
    </source>
</evidence>
<accession>A0A1A9ZFG5</accession>
<dbReference type="InterPro" id="IPR004210">
    <property type="entry name" value="BESS_motif"/>
</dbReference>
<comment type="subcellular location">
    <subcellularLocation>
        <location evidence="1">Nucleus</location>
    </subcellularLocation>
</comment>
<dbReference type="VEuPathDB" id="VectorBase:GPAI012955"/>
<organism evidence="4 5">
    <name type="scientific">Glossina pallidipes</name>
    <name type="common">Tsetse fly</name>
    <dbReference type="NCBI Taxonomy" id="7398"/>
    <lineage>
        <taxon>Eukaryota</taxon>
        <taxon>Metazoa</taxon>
        <taxon>Ecdysozoa</taxon>
        <taxon>Arthropoda</taxon>
        <taxon>Hexapoda</taxon>
        <taxon>Insecta</taxon>
        <taxon>Pterygota</taxon>
        <taxon>Neoptera</taxon>
        <taxon>Endopterygota</taxon>
        <taxon>Diptera</taxon>
        <taxon>Brachycera</taxon>
        <taxon>Muscomorpha</taxon>
        <taxon>Hippoboscoidea</taxon>
        <taxon>Glossinidae</taxon>
        <taxon>Glossina</taxon>
    </lineage>
</organism>
<dbReference type="GO" id="GO:0005634">
    <property type="term" value="C:nucleus"/>
    <property type="evidence" value="ECO:0007669"/>
    <property type="project" value="UniProtKB-SubCell"/>
</dbReference>
<feature type="compositionally biased region" description="Polar residues" evidence="2">
    <location>
        <begin position="58"/>
        <end position="72"/>
    </location>
</feature>
<feature type="compositionally biased region" description="Polar residues" evidence="2">
    <location>
        <begin position="28"/>
        <end position="40"/>
    </location>
</feature>
<feature type="compositionally biased region" description="Basic and acidic residues" evidence="2">
    <location>
        <begin position="323"/>
        <end position="346"/>
    </location>
</feature>
<keyword evidence="1" id="KW-0539">Nucleus</keyword>
<evidence type="ECO:0000256" key="2">
    <source>
        <dbReference type="SAM" id="MobiDB-lite"/>
    </source>
</evidence>
<evidence type="ECO:0000313" key="4">
    <source>
        <dbReference type="EnsemblMetazoa" id="GPAI012955-PA"/>
    </source>
</evidence>